<dbReference type="PANTHER" id="PTHR24276:SF97">
    <property type="entry name" value="GH13245P2-RELATED"/>
    <property type="match status" value="1"/>
</dbReference>
<dbReference type="InterPro" id="IPR043504">
    <property type="entry name" value="Peptidase_S1_PA_chymotrypsin"/>
</dbReference>
<evidence type="ECO:0000256" key="9">
    <source>
        <dbReference type="ARBA" id="ARBA00023145"/>
    </source>
</evidence>
<evidence type="ECO:0000256" key="6">
    <source>
        <dbReference type="ARBA" id="ARBA00022757"/>
    </source>
</evidence>
<reference evidence="16" key="1">
    <citation type="submission" date="2017-01" db="EMBL/GenBank/DDBJ databases">
        <title>An insight into the sialome and mialome of the horn fly, Haematobia irritans.</title>
        <authorList>
            <person name="Breijo M."/>
            <person name="Boiani M."/>
            <person name="Ures X."/>
            <person name="Rocha S."/>
            <person name="Sequeira M."/>
            <person name="Ribeiro J.M."/>
        </authorList>
    </citation>
    <scope>NUCLEOTIDE SEQUENCE</scope>
</reference>
<evidence type="ECO:0000259" key="15">
    <source>
        <dbReference type="PROSITE" id="PS50240"/>
    </source>
</evidence>
<evidence type="ECO:0000256" key="8">
    <source>
        <dbReference type="ARBA" id="ARBA00022825"/>
    </source>
</evidence>
<dbReference type="GO" id="GO:0005576">
    <property type="term" value="C:extracellular region"/>
    <property type="evidence" value="ECO:0007669"/>
    <property type="project" value="UniProtKB-SubCell"/>
</dbReference>
<evidence type="ECO:0000256" key="2">
    <source>
        <dbReference type="ARBA" id="ARBA00007664"/>
    </source>
</evidence>
<evidence type="ECO:0000256" key="7">
    <source>
        <dbReference type="ARBA" id="ARBA00022801"/>
    </source>
</evidence>
<protein>
    <recommendedName>
        <fullName evidence="12">trypsin</fullName>
        <ecNumber evidence="12">3.4.21.4</ecNumber>
    </recommendedName>
</protein>
<dbReference type="InterPro" id="IPR001254">
    <property type="entry name" value="Trypsin_dom"/>
</dbReference>
<dbReference type="EC" id="3.4.21.4" evidence="12"/>
<dbReference type="InterPro" id="IPR033116">
    <property type="entry name" value="TRYPSIN_SER"/>
</dbReference>
<dbReference type="SUPFAM" id="SSF50494">
    <property type="entry name" value="Trypsin-like serine proteases"/>
    <property type="match status" value="1"/>
</dbReference>
<feature type="signal peptide" evidence="14">
    <location>
        <begin position="1"/>
        <end position="19"/>
    </location>
</feature>
<feature type="domain" description="Peptidase S1" evidence="15">
    <location>
        <begin position="27"/>
        <end position="251"/>
    </location>
</feature>
<dbReference type="InterPro" id="IPR018114">
    <property type="entry name" value="TRYPSIN_HIS"/>
</dbReference>
<proteinExistence type="inferred from homology"/>
<dbReference type="PROSITE" id="PS50240">
    <property type="entry name" value="TRYPSIN_DOM"/>
    <property type="match status" value="1"/>
</dbReference>
<evidence type="ECO:0000256" key="1">
    <source>
        <dbReference type="ARBA" id="ARBA00004613"/>
    </source>
</evidence>
<dbReference type="GO" id="GO:0007586">
    <property type="term" value="P:digestion"/>
    <property type="evidence" value="ECO:0007669"/>
    <property type="project" value="UniProtKB-KW"/>
</dbReference>
<dbReference type="FunFam" id="2.40.10.10:FF:000077">
    <property type="entry name" value="Predicted protein"/>
    <property type="match status" value="1"/>
</dbReference>
<evidence type="ECO:0000256" key="12">
    <source>
        <dbReference type="ARBA" id="ARBA00038868"/>
    </source>
</evidence>
<dbReference type="PROSITE" id="PS00134">
    <property type="entry name" value="TRYPSIN_HIS"/>
    <property type="match status" value="1"/>
</dbReference>
<evidence type="ECO:0000256" key="4">
    <source>
        <dbReference type="ARBA" id="ARBA00022670"/>
    </source>
</evidence>
<keyword evidence="9" id="KW-0865">Zymogen</keyword>
<dbReference type="CDD" id="cd00190">
    <property type="entry name" value="Tryp_SPc"/>
    <property type="match status" value="1"/>
</dbReference>
<dbReference type="InterPro" id="IPR009003">
    <property type="entry name" value="Peptidase_S1_PA"/>
</dbReference>
<comment type="catalytic activity">
    <reaction evidence="11">
        <text>Preferential cleavage: Arg-|-Xaa, Lys-|-Xaa.</text>
        <dbReference type="EC" id="3.4.21.4"/>
    </reaction>
</comment>
<evidence type="ECO:0000256" key="10">
    <source>
        <dbReference type="ARBA" id="ARBA00023157"/>
    </source>
</evidence>
<dbReference type="Gene3D" id="2.40.10.10">
    <property type="entry name" value="Trypsin-like serine proteases"/>
    <property type="match status" value="1"/>
</dbReference>
<feature type="chain" id="PRO_5013018858" description="trypsin" evidence="14">
    <location>
        <begin position="20"/>
        <end position="254"/>
    </location>
</feature>
<dbReference type="GO" id="GO:0006508">
    <property type="term" value="P:proteolysis"/>
    <property type="evidence" value="ECO:0007669"/>
    <property type="project" value="UniProtKB-KW"/>
</dbReference>
<keyword evidence="7 13" id="KW-0378">Hydrolase</keyword>
<dbReference type="PROSITE" id="PS00135">
    <property type="entry name" value="TRYPSIN_SER"/>
    <property type="match status" value="1"/>
</dbReference>
<sequence>MKILLSFATIFVVVSLSLSSPRPIDRIVGGFEVDIKDVPFQVSLYGSDHFCGGSLISKRFVLTAAHCTEDKILPEPLFDIRIGSTYSDRGGIMVRPIRVLQHPLYNRNTIDYDFALVELDDYDMSDLSIEMQYAKLPKQNDIADGTILTASGWGNTKNPDADKTQLRAVNLPKVNEDVCKVAYPLLTERMLCAGFAEGGKDSCQGDSGGPLAHNGTLVGVVSWGSGCALPDYPGVYARVFQILPWIAKTTGLEL</sequence>
<keyword evidence="3" id="KW-0964">Secreted</keyword>
<keyword evidence="6" id="KW-0222">Digestion</keyword>
<evidence type="ECO:0000256" key="11">
    <source>
        <dbReference type="ARBA" id="ARBA00036320"/>
    </source>
</evidence>
<evidence type="ECO:0000313" key="16">
    <source>
        <dbReference type="EMBL" id="JAV17614.1"/>
    </source>
</evidence>
<dbReference type="EMBL" id="GFDG01001185">
    <property type="protein sequence ID" value="JAV17614.1"/>
    <property type="molecule type" value="Transcribed_RNA"/>
</dbReference>
<evidence type="ECO:0000256" key="3">
    <source>
        <dbReference type="ARBA" id="ARBA00022525"/>
    </source>
</evidence>
<keyword evidence="4 13" id="KW-0645">Protease</keyword>
<dbReference type="SMART" id="SM00020">
    <property type="entry name" value="Tryp_SPc"/>
    <property type="match status" value="1"/>
</dbReference>
<evidence type="ECO:0000256" key="13">
    <source>
        <dbReference type="RuleBase" id="RU363034"/>
    </source>
</evidence>
<evidence type="ECO:0000256" key="14">
    <source>
        <dbReference type="SAM" id="SignalP"/>
    </source>
</evidence>
<name>A0A1L8EG46_HAEIR</name>
<organism evidence="16">
    <name type="scientific">Haematobia irritans</name>
    <name type="common">Horn fly</name>
    <name type="synonym">Conops irritans</name>
    <dbReference type="NCBI Taxonomy" id="7368"/>
    <lineage>
        <taxon>Eukaryota</taxon>
        <taxon>Metazoa</taxon>
        <taxon>Ecdysozoa</taxon>
        <taxon>Arthropoda</taxon>
        <taxon>Hexapoda</taxon>
        <taxon>Insecta</taxon>
        <taxon>Pterygota</taxon>
        <taxon>Neoptera</taxon>
        <taxon>Endopterygota</taxon>
        <taxon>Diptera</taxon>
        <taxon>Brachycera</taxon>
        <taxon>Muscomorpha</taxon>
        <taxon>Muscoidea</taxon>
        <taxon>Muscidae</taxon>
        <taxon>Haematobia</taxon>
    </lineage>
</organism>
<comment type="subcellular location">
    <subcellularLocation>
        <location evidence="1">Secreted</location>
    </subcellularLocation>
</comment>
<accession>A0A1L8EG46</accession>
<dbReference type="PRINTS" id="PR00722">
    <property type="entry name" value="CHYMOTRYPSIN"/>
</dbReference>
<comment type="similarity">
    <text evidence="2">Belongs to the peptidase S1 family.</text>
</comment>
<dbReference type="InterPro" id="IPR001314">
    <property type="entry name" value="Peptidase_S1A"/>
</dbReference>
<dbReference type="PANTHER" id="PTHR24276">
    <property type="entry name" value="POLYSERASE-RELATED"/>
    <property type="match status" value="1"/>
</dbReference>
<dbReference type="AlphaFoldDB" id="A0A1L8EG46"/>
<dbReference type="InterPro" id="IPR050430">
    <property type="entry name" value="Peptidase_S1"/>
</dbReference>
<keyword evidence="10" id="KW-1015">Disulfide bond</keyword>
<dbReference type="GO" id="GO:0004252">
    <property type="term" value="F:serine-type endopeptidase activity"/>
    <property type="evidence" value="ECO:0007669"/>
    <property type="project" value="UniProtKB-EC"/>
</dbReference>
<dbReference type="Pfam" id="PF00089">
    <property type="entry name" value="Trypsin"/>
    <property type="match status" value="1"/>
</dbReference>
<keyword evidence="5 14" id="KW-0732">Signal</keyword>
<keyword evidence="8 13" id="KW-0720">Serine protease</keyword>
<evidence type="ECO:0000256" key="5">
    <source>
        <dbReference type="ARBA" id="ARBA00022729"/>
    </source>
</evidence>